<evidence type="ECO:0000313" key="2">
    <source>
        <dbReference type="Proteomes" id="UP000011910"/>
    </source>
</evidence>
<name>M7NUY3_9BACT</name>
<gene>
    <name evidence="1" type="ORF">ADICEAN_02602</name>
</gene>
<dbReference type="Proteomes" id="UP000011910">
    <property type="component" value="Unassembled WGS sequence"/>
</dbReference>
<proteinExistence type="predicted"/>
<dbReference type="SUPFAM" id="SSF52467">
    <property type="entry name" value="DHS-like NAD/FAD-binding domain"/>
    <property type="match status" value="1"/>
</dbReference>
<reference evidence="1 2" key="1">
    <citation type="journal article" date="2013" name="Genome Announc.">
        <title>Draft Genome Sequence of Cesiribacter andamanensis Strain AMV16T, Isolated from a Soil Sample from a Mud Volcano in the Andaman Islands, India.</title>
        <authorList>
            <person name="Shivaji S."/>
            <person name="Ara S."/>
            <person name="Begum Z."/>
            <person name="Srinivas T.N."/>
            <person name="Singh A."/>
            <person name="Kumar Pinnaka A."/>
        </authorList>
    </citation>
    <scope>NUCLEOTIDE SEQUENCE [LARGE SCALE GENOMIC DNA]</scope>
    <source>
        <strain evidence="1 2">AMV16</strain>
    </source>
</reference>
<dbReference type="OrthoDB" id="7054911at2"/>
<dbReference type="eggNOG" id="COG0846">
    <property type="taxonomic scope" value="Bacteria"/>
</dbReference>
<dbReference type="InterPro" id="IPR029035">
    <property type="entry name" value="DHS-like_NAD/FAD-binding_dom"/>
</dbReference>
<dbReference type="AlphaFoldDB" id="M7NUY3"/>
<evidence type="ECO:0000313" key="1">
    <source>
        <dbReference type="EMBL" id="EMR02254.1"/>
    </source>
</evidence>
<dbReference type="EMBL" id="AODQ01000066">
    <property type="protein sequence ID" value="EMR02254.1"/>
    <property type="molecule type" value="Genomic_DNA"/>
</dbReference>
<sequence length="369" mass="42373">MSTPKNPKKVAFILGAGFSKCADIPVQAEISPLLTSEEFSSPLDRAVSRIIADFLKATFGWEEGREITALEDVFTSIDISAGTGTHLGIYYSPERLQALRRMLIYRTFQILDKQFKFCEDIDFLLRHYQDWECSFVVMNWDIVLEVHLAKLQPDALINYITPSYDWNSQRRGDQQEGIKICKMHGSSNWVYCKNCETLFYQVDEKLSLHKKIGLFPSDFKLFNGNDQLSEKELAQLLNMQQEDDSCRSCGNYLTSHVATFSFRKSFRTAAYSAIWHEAENLLSNAQKWVLIGYSMPEADFEFKHLIKSAQLRLAHKKEGHKEIDAVLYEDEYAQQKFERFFGPRNVRVFTGGLSEYVQQLKGGTAPPSA</sequence>
<protein>
    <submittedName>
        <fullName evidence="1">Uncharacterized protein</fullName>
    </submittedName>
</protein>
<accession>M7NUY3</accession>
<organism evidence="1 2">
    <name type="scientific">Cesiribacter andamanensis AMV16</name>
    <dbReference type="NCBI Taxonomy" id="1279009"/>
    <lineage>
        <taxon>Bacteria</taxon>
        <taxon>Pseudomonadati</taxon>
        <taxon>Bacteroidota</taxon>
        <taxon>Cytophagia</taxon>
        <taxon>Cytophagales</taxon>
        <taxon>Cesiribacteraceae</taxon>
        <taxon>Cesiribacter</taxon>
    </lineage>
</organism>
<dbReference type="RefSeq" id="WP_009195992.1">
    <property type="nucleotide sequence ID" value="NZ_AODQ01000066.1"/>
</dbReference>
<comment type="caution">
    <text evidence="1">The sequence shown here is derived from an EMBL/GenBank/DDBJ whole genome shotgun (WGS) entry which is preliminary data.</text>
</comment>
<dbReference type="STRING" id="1279009.ADICEAN_02602"/>
<keyword evidence="2" id="KW-1185">Reference proteome</keyword>